<dbReference type="Gene3D" id="1.10.287.730">
    <property type="entry name" value="Helix hairpin bin"/>
    <property type="match status" value="1"/>
</dbReference>
<keyword evidence="9 11" id="KW-0694">RNA-binding</keyword>
<dbReference type="Gene3D" id="3.40.50.150">
    <property type="entry name" value="Vaccinia Virus protein VP39"/>
    <property type="match status" value="1"/>
</dbReference>
<dbReference type="HAMAP" id="MF_01856">
    <property type="entry name" value="16SrRNA_methyltr_B"/>
    <property type="match status" value="1"/>
</dbReference>
<dbReference type="InterPro" id="IPR054728">
    <property type="entry name" value="RsmB-like_ferredoxin"/>
</dbReference>
<dbReference type="NCBIfam" id="NF011494">
    <property type="entry name" value="PRK14902.1"/>
    <property type="match status" value="1"/>
</dbReference>
<evidence type="ECO:0000256" key="5">
    <source>
        <dbReference type="ARBA" id="ARBA00022552"/>
    </source>
</evidence>
<dbReference type="InterPro" id="IPR048019">
    <property type="entry name" value="RsmB-like_N"/>
</dbReference>
<dbReference type="Proteomes" id="UP000824976">
    <property type="component" value="Chromosome"/>
</dbReference>
<evidence type="ECO:0000256" key="8">
    <source>
        <dbReference type="ARBA" id="ARBA00022691"/>
    </source>
</evidence>
<dbReference type="PANTHER" id="PTHR22807">
    <property type="entry name" value="NOP2 YEAST -RELATED NOL1/NOP2/FMU SUN DOMAIN-CONTAINING"/>
    <property type="match status" value="1"/>
</dbReference>
<evidence type="ECO:0000256" key="7">
    <source>
        <dbReference type="ARBA" id="ARBA00022679"/>
    </source>
</evidence>
<keyword evidence="7 11" id="KW-0808">Transferase</keyword>
<reference evidence="14 15" key="1">
    <citation type="submission" date="2019-06" db="EMBL/GenBank/DDBJ databases">
        <title>Complete genome of Dickeya zeae PL65.</title>
        <authorList>
            <person name="Boluk G."/>
            <person name="Arif M."/>
        </authorList>
    </citation>
    <scope>NUCLEOTIDE SEQUENCE [LARGE SCALE GENOMIC DNA]</scope>
    <source>
        <strain evidence="14 15">PL65</strain>
    </source>
</reference>
<feature type="binding site" evidence="11 12">
    <location>
        <position position="277"/>
    </location>
    <ligand>
        <name>S-adenosyl-L-methionine</name>
        <dbReference type="ChEBI" id="CHEBI:59789"/>
    </ligand>
</feature>
<dbReference type="SUPFAM" id="SSF48013">
    <property type="entry name" value="NusB-like"/>
    <property type="match status" value="1"/>
</dbReference>
<comment type="subcellular location">
    <subcellularLocation>
        <location evidence="2 11">Cytoplasm</location>
    </subcellularLocation>
</comment>
<dbReference type="InterPro" id="IPR023267">
    <property type="entry name" value="RCMT"/>
</dbReference>
<keyword evidence="6 11" id="KW-0489">Methyltransferase</keyword>
<dbReference type="NCBIfam" id="TIGR00563">
    <property type="entry name" value="rsmB"/>
    <property type="match status" value="1"/>
</dbReference>
<dbReference type="InterPro" id="IPR023541">
    <property type="entry name" value="rRNA_ssu_MeTfrase_B_ent"/>
</dbReference>
<comment type="function">
    <text evidence="1 11">Specifically methylates the cytosine at position 967 (m5C967) of 16S rRNA.</text>
</comment>
<dbReference type="InterPro" id="IPR004573">
    <property type="entry name" value="rRNA_ssu_MeTfrase_B"/>
</dbReference>
<gene>
    <name evidence="11 14" type="primary">rsmB</name>
    <name evidence="11" type="synonym">sun</name>
    <name evidence="14" type="ORF">FGI21_16825</name>
</gene>
<dbReference type="EC" id="2.1.1.176" evidence="11"/>
<evidence type="ECO:0000256" key="11">
    <source>
        <dbReference type="HAMAP-Rule" id="MF_01856"/>
    </source>
</evidence>
<dbReference type="RefSeq" id="WP_220177222.1">
    <property type="nucleotide sequence ID" value="NZ_CP040817.1"/>
</dbReference>
<evidence type="ECO:0000256" key="2">
    <source>
        <dbReference type="ARBA" id="ARBA00004496"/>
    </source>
</evidence>
<comment type="similarity">
    <text evidence="3 11 12">Belongs to the class I-like SAM-binding methyltransferase superfamily. RsmB/NOP family.</text>
</comment>
<dbReference type="InterPro" id="IPR001678">
    <property type="entry name" value="MeTrfase_RsmB-F_NOP2_dom"/>
</dbReference>
<keyword evidence="4 11" id="KW-0963">Cytoplasm</keyword>
<dbReference type="PANTHER" id="PTHR22807:SF61">
    <property type="entry name" value="NOL1_NOP2_SUN FAMILY PROTEIN _ ANTITERMINATION NUSB DOMAIN-CONTAINING PROTEIN"/>
    <property type="match status" value="1"/>
</dbReference>
<dbReference type="SUPFAM" id="SSF53335">
    <property type="entry name" value="S-adenosyl-L-methionine-dependent methyltransferases"/>
    <property type="match status" value="1"/>
</dbReference>
<dbReference type="CDD" id="cd00620">
    <property type="entry name" value="Methyltransferase_Sun"/>
    <property type="match status" value="1"/>
</dbReference>
<feature type="active site" description="Nucleophile" evidence="11 12">
    <location>
        <position position="375"/>
    </location>
</feature>
<keyword evidence="8 11" id="KW-0949">S-adenosyl-L-methionine</keyword>
<accession>A0ABX8W3T9</accession>
<comment type="catalytic activity">
    <reaction evidence="10 11">
        <text>cytidine(967) in 16S rRNA + S-adenosyl-L-methionine = 5-methylcytidine(967) in 16S rRNA + S-adenosyl-L-homocysteine + H(+)</text>
        <dbReference type="Rhea" id="RHEA:42748"/>
        <dbReference type="Rhea" id="RHEA-COMP:10219"/>
        <dbReference type="Rhea" id="RHEA-COMP:10220"/>
        <dbReference type="ChEBI" id="CHEBI:15378"/>
        <dbReference type="ChEBI" id="CHEBI:57856"/>
        <dbReference type="ChEBI" id="CHEBI:59789"/>
        <dbReference type="ChEBI" id="CHEBI:74483"/>
        <dbReference type="ChEBI" id="CHEBI:82748"/>
        <dbReference type="EC" id="2.1.1.176"/>
    </reaction>
</comment>
<evidence type="ECO:0000313" key="14">
    <source>
        <dbReference type="EMBL" id="QYM93406.1"/>
    </source>
</evidence>
<sequence>MKSTYNLRSIAATTLLQVVEQGQSLSQLLPALQRDISERDRGLLQEICFGVLRVLPQLDWYLRQLMAKPLTGKQKILHYLLMVGLYQLIHTRIPPHAALAETVNGAVALKRPQLKGLINGVLRQFQREQEALQQRLQNNPARYSHPDWLLQRLKKAYPGQWEQIIDANNQHPPMWLRVNRRHHTREAYLTLLQEKGIEAHPHAHYPDAIRLSTPCAVSLLPGFEQGFVTVQDASAQGCIHWLSPQDHEDILDLCAAPGGKTTHILEAAPHARVLAVDVDEQRLKRVRENLQRLNLHAEVKCGDGRTPAHWCGDKCFDRILLDAPCSATGVIRRHPDIKWLRRDSDIAELASLQNTILEAIWPRLKTGGTLVYATCSVLPEENCQQIADFLQRHADAMLVDTGTPASPGIQMLPAAEDGDGFFYAKLVKAGNSPQVPQREQTRQK</sequence>
<evidence type="ECO:0000256" key="9">
    <source>
        <dbReference type="ARBA" id="ARBA00022884"/>
    </source>
</evidence>
<dbReference type="PROSITE" id="PS51686">
    <property type="entry name" value="SAM_MT_RSMB_NOP"/>
    <property type="match status" value="1"/>
</dbReference>
<dbReference type="CDD" id="cd02440">
    <property type="entry name" value="AdoMet_MTases"/>
    <property type="match status" value="1"/>
</dbReference>
<dbReference type="Gene3D" id="1.10.940.10">
    <property type="entry name" value="NusB-like"/>
    <property type="match status" value="1"/>
</dbReference>
<evidence type="ECO:0000256" key="3">
    <source>
        <dbReference type="ARBA" id="ARBA00007494"/>
    </source>
</evidence>
<feature type="domain" description="SAM-dependent MTase RsmB/NOP-type" evidence="13">
    <location>
        <begin position="164"/>
        <end position="429"/>
    </location>
</feature>
<proteinExistence type="inferred from homology"/>
<evidence type="ECO:0000256" key="6">
    <source>
        <dbReference type="ARBA" id="ARBA00022603"/>
    </source>
</evidence>
<dbReference type="PRINTS" id="PR02008">
    <property type="entry name" value="RCMTFAMILY"/>
</dbReference>
<dbReference type="InterPro" id="IPR018314">
    <property type="entry name" value="RsmB/NOL1/NOP2-like_CS"/>
</dbReference>
<keyword evidence="5 11" id="KW-0698">rRNA processing</keyword>
<dbReference type="EMBL" id="CP040817">
    <property type="protein sequence ID" value="QYM93406.1"/>
    <property type="molecule type" value="Genomic_DNA"/>
</dbReference>
<evidence type="ECO:0000256" key="12">
    <source>
        <dbReference type="PROSITE-ProRule" id="PRU01023"/>
    </source>
</evidence>
<dbReference type="NCBIfam" id="NF008149">
    <property type="entry name" value="PRK10901.1"/>
    <property type="match status" value="1"/>
</dbReference>
<evidence type="ECO:0000259" key="13">
    <source>
        <dbReference type="PROSITE" id="PS51686"/>
    </source>
</evidence>
<dbReference type="InterPro" id="IPR035926">
    <property type="entry name" value="NusB-like_sf"/>
</dbReference>
<dbReference type="Gene3D" id="3.30.70.1170">
    <property type="entry name" value="Sun protein, domain 3"/>
    <property type="match status" value="1"/>
</dbReference>
<dbReference type="Pfam" id="PF01189">
    <property type="entry name" value="Methyltr_RsmB-F"/>
    <property type="match status" value="1"/>
</dbReference>
<name>A0ABX8W3T9_9GAMM</name>
<evidence type="ECO:0000256" key="10">
    <source>
        <dbReference type="ARBA" id="ARBA00047283"/>
    </source>
</evidence>
<dbReference type="PROSITE" id="PS01153">
    <property type="entry name" value="NOL1_NOP2_SUN"/>
    <property type="match status" value="1"/>
</dbReference>
<dbReference type="Pfam" id="PF22458">
    <property type="entry name" value="RsmF-B_ferredox"/>
    <property type="match status" value="1"/>
</dbReference>
<feature type="binding site" evidence="11 12">
    <location>
        <position position="303"/>
    </location>
    <ligand>
        <name>S-adenosyl-L-methionine</name>
        <dbReference type="ChEBI" id="CHEBI:59789"/>
    </ligand>
</feature>
<evidence type="ECO:0000313" key="15">
    <source>
        <dbReference type="Proteomes" id="UP000824976"/>
    </source>
</evidence>
<dbReference type="Pfam" id="PF01029">
    <property type="entry name" value="NusB"/>
    <property type="match status" value="1"/>
</dbReference>
<protein>
    <recommendedName>
        <fullName evidence="11">Ribosomal RNA small subunit methyltransferase B</fullName>
        <ecNumber evidence="11">2.1.1.176</ecNumber>
    </recommendedName>
    <alternativeName>
        <fullName evidence="11">16S rRNA m5C967 methyltransferase</fullName>
    </alternativeName>
    <alternativeName>
        <fullName evidence="11">rRNA (cytosine-C(5)-)-methyltransferase RsmB</fullName>
    </alternativeName>
</protein>
<evidence type="ECO:0000256" key="1">
    <source>
        <dbReference type="ARBA" id="ARBA00002724"/>
    </source>
</evidence>
<evidence type="ECO:0000256" key="4">
    <source>
        <dbReference type="ARBA" id="ARBA00022490"/>
    </source>
</evidence>
<feature type="binding site" evidence="11 12">
    <location>
        <position position="322"/>
    </location>
    <ligand>
        <name>S-adenosyl-L-methionine</name>
        <dbReference type="ChEBI" id="CHEBI:59789"/>
    </ligand>
</feature>
<dbReference type="GO" id="GO:0032259">
    <property type="term" value="P:methylation"/>
    <property type="evidence" value="ECO:0007669"/>
    <property type="project" value="UniProtKB-KW"/>
</dbReference>
<feature type="binding site" evidence="11 12">
    <location>
        <begin position="254"/>
        <end position="260"/>
    </location>
    <ligand>
        <name>S-adenosyl-L-methionine</name>
        <dbReference type="ChEBI" id="CHEBI:59789"/>
    </ligand>
</feature>
<dbReference type="GO" id="GO:0008168">
    <property type="term" value="F:methyltransferase activity"/>
    <property type="evidence" value="ECO:0007669"/>
    <property type="project" value="UniProtKB-KW"/>
</dbReference>
<dbReference type="InterPro" id="IPR006027">
    <property type="entry name" value="NusB_RsmB_TIM44"/>
</dbReference>
<organism evidence="14 15">
    <name type="scientific">Dickeya zeae</name>
    <dbReference type="NCBI Taxonomy" id="204042"/>
    <lineage>
        <taxon>Bacteria</taxon>
        <taxon>Pseudomonadati</taxon>
        <taxon>Pseudomonadota</taxon>
        <taxon>Gammaproteobacteria</taxon>
        <taxon>Enterobacterales</taxon>
        <taxon>Pectobacteriaceae</taxon>
        <taxon>Dickeya</taxon>
    </lineage>
</organism>
<dbReference type="InterPro" id="IPR049560">
    <property type="entry name" value="MeTrfase_RsmB-F_NOP2_cat"/>
</dbReference>
<dbReference type="InterPro" id="IPR029063">
    <property type="entry name" value="SAM-dependent_MTases_sf"/>
</dbReference>
<keyword evidence="15" id="KW-1185">Reference proteome</keyword>